<name>A0A915D6U8_9BILA</name>
<dbReference type="WBParaSite" id="jg16350.2">
    <property type="protein sequence ID" value="jg16350.2"/>
    <property type="gene ID" value="jg16350"/>
</dbReference>
<sequence>MMFQVEEYRNDLYFTVEISGHHRLQNMEFKKKKVVDVHSEKKAGYWFLDKYNKCIKNKYNLHKIQWFFITEKVDNDRIKLVVSWQVDSPFEWEIVNPVIHVFCRGRNGLLLELEKPWLPMMRAEASVVQEIESKDKLLIVSIAYKSFNERPNVEQQRMIKSRQRFLMFCKMSAATAFVVYLFSVRKALRRLSIPVVSFSSSTLSSVKIKIPKTKYPMVKNPMVKIPNG</sequence>
<keyword evidence="1" id="KW-0812">Transmembrane</keyword>
<dbReference type="Proteomes" id="UP000887574">
    <property type="component" value="Unplaced"/>
</dbReference>
<keyword evidence="2" id="KW-1185">Reference proteome</keyword>
<evidence type="ECO:0000313" key="2">
    <source>
        <dbReference type="Proteomes" id="UP000887574"/>
    </source>
</evidence>
<keyword evidence="1" id="KW-0472">Membrane</keyword>
<protein>
    <submittedName>
        <fullName evidence="3">Uncharacterized protein</fullName>
    </submittedName>
</protein>
<dbReference type="AlphaFoldDB" id="A0A915D6U8"/>
<accession>A0A915D6U8</accession>
<proteinExistence type="predicted"/>
<evidence type="ECO:0000313" key="3">
    <source>
        <dbReference type="WBParaSite" id="jg16350.2"/>
    </source>
</evidence>
<organism evidence="2 3">
    <name type="scientific">Ditylenchus dipsaci</name>
    <dbReference type="NCBI Taxonomy" id="166011"/>
    <lineage>
        <taxon>Eukaryota</taxon>
        <taxon>Metazoa</taxon>
        <taxon>Ecdysozoa</taxon>
        <taxon>Nematoda</taxon>
        <taxon>Chromadorea</taxon>
        <taxon>Rhabditida</taxon>
        <taxon>Tylenchina</taxon>
        <taxon>Tylenchomorpha</taxon>
        <taxon>Sphaerularioidea</taxon>
        <taxon>Anguinidae</taxon>
        <taxon>Anguininae</taxon>
        <taxon>Ditylenchus</taxon>
    </lineage>
</organism>
<feature type="transmembrane region" description="Helical" evidence="1">
    <location>
        <begin position="165"/>
        <end position="183"/>
    </location>
</feature>
<keyword evidence="1" id="KW-1133">Transmembrane helix</keyword>
<evidence type="ECO:0000256" key="1">
    <source>
        <dbReference type="SAM" id="Phobius"/>
    </source>
</evidence>
<reference evidence="3" key="1">
    <citation type="submission" date="2022-11" db="UniProtKB">
        <authorList>
            <consortium name="WormBaseParasite"/>
        </authorList>
    </citation>
    <scope>IDENTIFICATION</scope>
</reference>